<keyword evidence="4" id="KW-1185">Reference proteome</keyword>
<accession>A0A369CJU0</accession>
<evidence type="ECO:0000259" key="2">
    <source>
        <dbReference type="PROSITE" id="PS50937"/>
    </source>
</evidence>
<name>A0A369CJU0_9GAMM</name>
<gene>
    <name evidence="3" type="ORF">DFQ59_101646</name>
</gene>
<dbReference type="PANTHER" id="PTHR30204">
    <property type="entry name" value="REDOX-CYCLING DRUG-SENSING TRANSCRIPTIONAL ACTIVATOR SOXR"/>
    <property type="match status" value="1"/>
</dbReference>
<dbReference type="OrthoDB" id="199233at2"/>
<protein>
    <submittedName>
        <fullName evidence="3">MerR family transcriptional regulator</fullName>
    </submittedName>
</protein>
<dbReference type="SMART" id="SM00422">
    <property type="entry name" value="HTH_MERR"/>
    <property type="match status" value="1"/>
</dbReference>
<sequence>MFTIGRLARRFGLSRATLLYYDRIGLLRPGARSSAGYRLYTAADCRRLEQIRLYRETGLALQEIRRLLDAPGGAHRGVLERRLLQLNAEMQSLRRQQRVLLGLLRGGGATPPARAMDKGRWVALLRAAGMGEAQMRRWHVEFERAAPEAHADFLESLGLDAGEVEAIRASSRAG</sequence>
<organism evidence="3 4">
    <name type="scientific">Thioalbus denitrificans</name>
    <dbReference type="NCBI Taxonomy" id="547122"/>
    <lineage>
        <taxon>Bacteria</taxon>
        <taxon>Pseudomonadati</taxon>
        <taxon>Pseudomonadota</taxon>
        <taxon>Gammaproteobacteria</taxon>
        <taxon>Chromatiales</taxon>
        <taxon>Ectothiorhodospiraceae</taxon>
        <taxon>Thioalbus</taxon>
    </lineage>
</organism>
<dbReference type="PRINTS" id="PR00040">
    <property type="entry name" value="HTHMERR"/>
</dbReference>
<dbReference type="InterPro" id="IPR009061">
    <property type="entry name" value="DNA-bd_dom_put_sf"/>
</dbReference>
<dbReference type="RefSeq" id="WP_114278194.1">
    <property type="nucleotide sequence ID" value="NZ_QPJY01000001.1"/>
</dbReference>
<dbReference type="GO" id="GO:0003677">
    <property type="term" value="F:DNA binding"/>
    <property type="evidence" value="ECO:0007669"/>
    <property type="project" value="UniProtKB-KW"/>
</dbReference>
<reference evidence="3 4" key="1">
    <citation type="submission" date="2018-07" db="EMBL/GenBank/DDBJ databases">
        <title>Genomic Encyclopedia of Type Strains, Phase IV (KMG-IV): sequencing the most valuable type-strain genomes for metagenomic binning, comparative biology and taxonomic classification.</title>
        <authorList>
            <person name="Goeker M."/>
        </authorList>
    </citation>
    <scope>NUCLEOTIDE SEQUENCE [LARGE SCALE GENOMIC DNA]</scope>
    <source>
        <strain evidence="3 4">DSM 26407</strain>
    </source>
</reference>
<dbReference type="Pfam" id="PF13411">
    <property type="entry name" value="MerR_1"/>
    <property type="match status" value="1"/>
</dbReference>
<dbReference type="Gene3D" id="1.10.1660.10">
    <property type="match status" value="1"/>
</dbReference>
<keyword evidence="1" id="KW-0238">DNA-binding</keyword>
<feature type="domain" description="HTH merR-type" evidence="2">
    <location>
        <begin position="1"/>
        <end position="70"/>
    </location>
</feature>
<proteinExistence type="predicted"/>
<dbReference type="PANTHER" id="PTHR30204:SF90">
    <property type="entry name" value="HTH-TYPE TRANSCRIPTIONAL ACTIVATOR MTA"/>
    <property type="match status" value="1"/>
</dbReference>
<dbReference type="GO" id="GO:0003700">
    <property type="term" value="F:DNA-binding transcription factor activity"/>
    <property type="evidence" value="ECO:0007669"/>
    <property type="project" value="InterPro"/>
</dbReference>
<evidence type="ECO:0000313" key="4">
    <source>
        <dbReference type="Proteomes" id="UP000252707"/>
    </source>
</evidence>
<dbReference type="InterPro" id="IPR000551">
    <property type="entry name" value="MerR-type_HTH_dom"/>
</dbReference>
<dbReference type="PROSITE" id="PS50937">
    <property type="entry name" value="HTH_MERR_2"/>
    <property type="match status" value="1"/>
</dbReference>
<evidence type="ECO:0000256" key="1">
    <source>
        <dbReference type="ARBA" id="ARBA00023125"/>
    </source>
</evidence>
<dbReference type="Proteomes" id="UP000252707">
    <property type="component" value="Unassembled WGS sequence"/>
</dbReference>
<dbReference type="SUPFAM" id="SSF46955">
    <property type="entry name" value="Putative DNA-binding domain"/>
    <property type="match status" value="1"/>
</dbReference>
<dbReference type="EMBL" id="QPJY01000001">
    <property type="protein sequence ID" value="RCX33345.1"/>
    <property type="molecule type" value="Genomic_DNA"/>
</dbReference>
<evidence type="ECO:0000313" key="3">
    <source>
        <dbReference type="EMBL" id="RCX33345.1"/>
    </source>
</evidence>
<dbReference type="AlphaFoldDB" id="A0A369CJU0"/>
<dbReference type="InterPro" id="IPR047057">
    <property type="entry name" value="MerR_fam"/>
</dbReference>
<comment type="caution">
    <text evidence="3">The sequence shown here is derived from an EMBL/GenBank/DDBJ whole genome shotgun (WGS) entry which is preliminary data.</text>
</comment>